<dbReference type="SUPFAM" id="SSF56672">
    <property type="entry name" value="DNA/RNA polymerases"/>
    <property type="match status" value="1"/>
</dbReference>
<sequence>MRHSSATVVTQHNGYVVRWPWKPAQPNLPSNLALCISRLHLLKQYDSIFKEQLALSIIELVDPTKRANGSLVHYLPHHPVINLHKASTKMSTVYDASAKTKNNCSLNDCLYRGPVLLPDLSFLQLNLAQPDREVTRFLWIHNLSQPPSPKNLVTYRFARVPFGKISSPFLLGAIIKHHLEQHESPISKQLWRNLYVDNVFLSASTFDEAKSLYFESKEIFSDASMNLREFISNNEAFNQFLQQEGNPQQKSTKILGIKWNNICDILSFSLPTYSATVLTKRSILKFIASIYDPLGLISPILVLPKLLLQKLWKTSLSWDDDLTNELEDEWFSIIKNWDNQIISVKRLIDISHSTPIRPHCFVDASGHTYGAVAYLRMVDIISQNISTRISFSKNRLCPIKEMTIPKLELMALVIGARKVPEHTVFGHLSSPDNPADIISRGSTPYELINSKLWWEGSPWLQSDASLWPNNISFTLSDIADKDDETTEHNFNALATTCENKFTNFINSTRYSSFNSLLNVICHILYFIFRCSKNSAIHKILQRYIDSTPVTPSSRRIATLYVFKISQNIHPPPDHEINELRLHRDELGIWRAQSRLDLNTSNYDIQFPVYLNRSCHITSLFILNIHNTLTQFWNHHDLTIWVRYPLNVRICRQVKHGYVSLHAWPQGPSTAI</sequence>
<dbReference type="InterPro" id="IPR008042">
    <property type="entry name" value="Retrotrans_Pao"/>
</dbReference>
<proteinExistence type="predicted"/>
<organism evidence="1 2">
    <name type="scientific">Heterorhabditis bacteriophora</name>
    <name type="common">Entomopathogenic nematode worm</name>
    <dbReference type="NCBI Taxonomy" id="37862"/>
    <lineage>
        <taxon>Eukaryota</taxon>
        <taxon>Metazoa</taxon>
        <taxon>Ecdysozoa</taxon>
        <taxon>Nematoda</taxon>
        <taxon>Chromadorea</taxon>
        <taxon>Rhabditida</taxon>
        <taxon>Rhabditina</taxon>
        <taxon>Rhabditomorpha</taxon>
        <taxon>Strongyloidea</taxon>
        <taxon>Heterorhabditidae</taxon>
        <taxon>Heterorhabditis</taxon>
    </lineage>
</organism>
<dbReference type="AlphaFoldDB" id="A0A1I7W9K7"/>
<dbReference type="Proteomes" id="UP000095283">
    <property type="component" value="Unplaced"/>
</dbReference>
<protein>
    <submittedName>
        <fullName evidence="2">Reverse transcriptase domain-containing protein</fullName>
    </submittedName>
</protein>
<accession>A0A1I7W9K7</accession>
<evidence type="ECO:0000313" key="2">
    <source>
        <dbReference type="WBParaSite" id="Hba_01341"/>
    </source>
</evidence>
<dbReference type="Pfam" id="PF05380">
    <property type="entry name" value="Peptidase_A17"/>
    <property type="match status" value="1"/>
</dbReference>
<evidence type="ECO:0000313" key="1">
    <source>
        <dbReference type="Proteomes" id="UP000095283"/>
    </source>
</evidence>
<dbReference type="PANTHER" id="PTHR47331:SF1">
    <property type="entry name" value="GAG-LIKE PROTEIN"/>
    <property type="match status" value="1"/>
</dbReference>
<name>A0A1I7W9K7_HETBA</name>
<dbReference type="WBParaSite" id="Hba_01341">
    <property type="protein sequence ID" value="Hba_01341"/>
    <property type="gene ID" value="Hba_01341"/>
</dbReference>
<reference evidence="2" key="1">
    <citation type="submission" date="2016-11" db="UniProtKB">
        <authorList>
            <consortium name="WormBaseParasite"/>
        </authorList>
    </citation>
    <scope>IDENTIFICATION</scope>
</reference>
<dbReference type="PANTHER" id="PTHR47331">
    <property type="entry name" value="PHD-TYPE DOMAIN-CONTAINING PROTEIN"/>
    <property type="match status" value="1"/>
</dbReference>
<keyword evidence="1" id="KW-1185">Reference proteome</keyword>
<dbReference type="InterPro" id="IPR043502">
    <property type="entry name" value="DNA/RNA_pol_sf"/>
</dbReference>